<evidence type="ECO:0000313" key="3">
    <source>
        <dbReference type="EMBL" id="SVC22999.1"/>
    </source>
</evidence>
<accession>A0A382KFJ9</accession>
<dbReference type="PANTHER" id="PTHR48081:SF33">
    <property type="entry name" value="KYNURENINE FORMAMIDASE"/>
    <property type="match status" value="1"/>
</dbReference>
<evidence type="ECO:0000259" key="2">
    <source>
        <dbReference type="Pfam" id="PF20434"/>
    </source>
</evidence>
<dbReference type="PANTHER" id="PTHR48081">
    <property type="entry name" value="AB HYDROLASE SUPERFAMILY PROTEIN C4A8.06C"/>
    <property type="match status" value="1"/>
</dbReference>
<dbReference type="InterPro" id="IPR029058">
    <property type="entry name" value="AB_hydrolase_fold"/>
</dbReference>
<proteinExistence type="predicted"/>
<evidence type="ECO:0000256" key="1">
    <source>
        <dbReference type="ARBA" id="ARBA00022801"/>
    </source>
</evidence>
<gene>
    <name evidence="3" type="ORF">METZ01_LOCUS275853</name>
</gene>
<dbReference type="Pfam" id="PF20434">
    <property type="entry name" value="BD-FAE"/>
    <property type="match status" value="1"/>
</dbReference>
<dbReference type="InterPro" id="IPR049492">
    <property type="entry name" value="BD-FAE-like_dom"/>
</dbReference>
<dbReference type="SUPFAM" id="SSF53474">
    <property type="entry name" value="alpha/beta-Hydrolases"/>
    <property type="match status" value="1"/>
</dbReference>
<dbReference type="EMBL" id="UINC01080239">
    <property type="protein sequence ID" value="SVC22999.1"/>
    <property type="molecule type" value="Genomic_DNA"/>
</dbReference>
<dbReference type="AlphaFoldDB" id="A0A382KFJ9"/>
<reference evidence="3" key="1">
    <citation type="submission" date="2018-05" db="EMBL/GenBank/DDBJ databases">
        <authorList>
            <person name="Lanie J.A."/>
            <person name="Ng W.-L."/>
            <person name="Kazmierczak K.M."/>
            <person name="Andrzejewski T.M."/>
            <person name="Davidsen T.M."/>
            <person name="Wayne K.J."/>
            <person name="Tettelin H."/>
            <person name="Glass J.I."/>
            <person name="Rusch D."/>
            <person name="Podicherti R."/>
            <person name="Tsui H.-C.T."/>
            <person name="Winkler M.E."/>
        </authorList>
    </citation>
    <scope>NUCLEOTIDE SEQUENCE</scope>
</reference>
<keyword evidence="1" id="KW-0378">Hydrolase</keyword>
<protein>
    <recommendedName>
        <fullName evidence="2">BD-FAE-like domain-containing protein</fullName>
    </recommendedName>
</protein>
<dbReference type="GO" id="GO:0016787">
    <property type="term" value="F:hydrolase activity"/>
    <property type="evidence" value="ECO:0007669"/>
    <property type="project" value="UniProtKB-KW"/>
</dbReference>
<dbReference type="InterPro" id="IPR050300">
    <property type="entry name" value="GDXG_lipolytic_enzyme"/>
</dbReference>
<dbReference type="Gene3D" id="3.40.50.1820">
    <property type="entry name" value="alpha/beta hydrolase"/>
    <property type="match status" value="1"/>
</dbReference>
<feature type="domain" description="BD-FAE-like" evidence="2">
    <location>
        <begin position="66"/>
        <end position="169"/>
    </location>
</feature>
<name>A0A382KFJ9_9ZZZZ</name>
<organism evidence="3">
    <name type="scientific">marine metagenome</name>
    <dbReference type="NCBI Taxonomy" id="408172"/>
    <lineage>
        <taxon>unclassified sequences</taxon>
        <taxon>metagenomes</taxon>
        <taxon>ecological metagenomes</taxon>
    </lineage>
</organism>
<sequence length="292" mass="33449">MDKELEKVYKGLTRSDLEVQYMLRNTRPGYEEKDIPRWLEQSELFRAKANGRLDLTYGPRPRNKLDFFAPKGLPVGLVLYIHGGYWQRGDKSVYSFIAEPFVRRGYSVAVMNYQMCPDVRLIEIAPQARNAIKWLWRNAEELGIMRNNFNIMGHSAGGHLTAEMLFTDWTRESDDLPKDLLHAAVAVSGIYDFEPILFCSENEGLRMDDAEAKAASTIYRQPSVDVPHIVAFGLNEPTDMHRQSRSYAKTFADDFSALEVIAVDGADHFETVDVMVDEDSELFNRTCELFED</sequence>